<feature type="region of interest" description="Disordered" evidence="3">
    <location>
        <begin position="1"/>
        <end position="25"/>
    </location>
</feature>
<feature type="compositionally biased region" description="Low complexity" evidence="3">
    <location>
        <begin position="60"/>
        <end position="70"/>
    </location>
</feature>
<evidence type="ECO:0000313" key="6">
    <source>
        <dbReference type="EMBL" id="MFB9993377.1"/>
    </source>
</evidence>
<name>A0ABV6B0V0_9DEIO</name>
<evidence type="ECO:0000256" key="1">
    <source>
        <dbReference type="ARBA" id="ARBA00010928"/>
    </source>
</evidence>
<dbReference type="Gene3D" id="3.40.50.720">
    <property type="entry name" value="NAD(P)-binding Rossmann-like Domain"/>
    <property type="match status" value="1"/>
</dbReference>
<dbReference type="InterPro" id="IPR008354">
    <property type="entry name" value="Glc-Fru_OxRdtase_bac"/>
</dbReference>
<keyword evidence="2" id="KW-0560">Oxidoreductase</keyword>
<evidence type="ECO:0000313" key="7">
    <source>
        <dbReference type="Proteomes" id="UP001589733"/>
    </source>
</evidence>
<dbReference type="InterPro" id="IPR036291">
    <property type="entry name" value="NAD(P)-bd_dom_sf"/>
</dbReference>
<dbReference type="PANTHER" id="PTHR22604:SF105">
    <property type="entry name" value="TRANS-1,2-DIHYDROBENZENE-1,2-DIOL DEHYDROGENASE"/>
    <property type="match status" value="1"/>
</dbReference>
<keyword evidence="7" id="KW-1185">Reference proteome</keyword>
<comment type="caution">
    <text evidence="6">The sequence shown here is derived from an EMBL/GenBank/DDBJ whole genome shotgun (WGS) entry which is preliminary data.</text>
</comment>
<proteinExistence type="inferred from homology"/>
<evidence type="ECO:0000259" key="4">
    <source>
        <dbReference type="Pfam" id="PF01408"/>
    </source>
</evidence>
<feature type="domain" description="GFO/IDH/MocA-like oxidoreductase" evidence="5">
    <location>
        <begin position="206"/>
        <end position="325"/>
    </location>
</feature>
<dbReference type="SUPFAM" id="SSF51735">
    <property type="entry name" value="NAD(P)-binding Rossmann-fold domains"/>
    <property type="match status" value="1"/>
</dbReference>
<comment type="similarity">
    <text evidence="1">Belongs to the Gfo/Idh/MocA family.</text>
</comment>
<dbReference type="InterPro" id="IPR055170">
    <property type="entry name" value="GFO_IDH_MocA-like_dom"/>
</dbReference>
<dbReference type="PRINTS" id="PR01775">
    <property type="entry name" value="GLFROXRDTASE"/>
</dbReference>
<dbReference type="RefSeq" id="WP_380012094.1">
    <property type="nucleotide sequence ID" value="NZ_JBHLYR010000047.1"/>
</dbReference>
<dbReference type="Pfam" id="PF22725">
    <property type="entry name" value="GFO_IDH_MocA_C3"/>
    <property type="match status" value="1"/>
</dbReference>
<dbReference type="InterPro" id="IPR000683">
    <property type="entry name" value="Gfo/Idh/MocA-like_OxRdtase_N"/>
</dbReference>
<reference evidence="6 7" key="1">
    <citation type="submission" date="2024-09" db="EMBL/GenBank/DDBJ databases">
        <authorList>
            <person name="Sun Q."/>
            <person name="Mori K."/>
        </authorList>
    </citation>
    <scope>NUCLEOTIDE SEQUENCE [LARGE SCALE GENOMIC DNA]</scope>
    <source>
        <strain evidence="6 7">JCM 13503</strain>
    </source>
</reference>
<organism evidence="6 7">
    <name type="scientific">Deinococcus oregonensis</name>
    <dbReference type="NCBI Taxonomy" id="1805970"/>
    <lineage>
        <taxon>Bacteria</taxon>
        <taxon>Thermotogati</taxon>
        <taxon>Deinococcota</taxon>
        <taxon>Deinococci</taxon>
        <taxon>Deinococcales</taxon>
        <taxon>Deinococcaceae</taxon>
        <taxon>Deinococcus</taxon>
    </lineage>
</organism>
<dbReference type="InterPro" id="IPR050984">
    <property type="entry name" value="Gfo/Idh/MocA_domain"/>
</dbReference>
<dbReference type="SUPFAM" id="SSF55347">
    <property type="entry name" value="Glyceraldehyde-3-phosphate dehydrogenase-like, C-terminal domain"/>
    <property type="match status" value="1"/>
</dbReference>
<dbReference type="Pfam" id="PF01408">
    <property type="entry name" value="GFO_IDH_MocA"/>
    <property type="match status" value="1"/>
</dbReference>
<feature type="compositionally biased region" description="Basic and acidic residues" evidence="3">
    <location>
        <begin position="1"/>
        <end position="17"/>
    </location>
</feature>
<evidence type="ECO:0000256" key="2">
    <source>
        <dbReference type="ARBA" id="ARBA00023002"/>
    </source>
</evidence>
<sequence length="418" mass="46293">MVHIHGDSPLTGEEKAAADTLADDPSRRRFLGQAGLLGLGLASQSLAQNLAPTEKPSTPPEQRQPQSPEQRLGWAVVGLGEFALGQVLPALREARKSRLVALVSGSPEKARRVAEQNGVSPKNIYTYRNFDSIRDNPGIDVVYLVLPNGLHAEYSVRASRAGKHVMSEKPMATSSAEARQMIDAARTAGKKLMIAYRAQFEPRHVEVARLTQARVLGQPRQMMGEFVQNMGDPKQWRLDRELAGGGSLPDIGLYPLNFSRFVMGAEPTEVMAQIFTSPSDPRFREVEDRVAFTLQFPDGVVGSFMSGYSSHRSARFRVMSERGWADLDPAFQYEGNRLRVGRRVGQQEGTDQREVENKSQFVLEIDELSSAILENREPKTPGEEGLRDHLIMEAIYQSAREHRPVQPLGLAAVAGRRT</sequence>
<gene>
    <name evidence="6" type="ORF">ACFFLM_15520</name>
</gene>
<dbReference type="PANTHER" id="PTHR22604">
    <property type="entry name" value="OXIDOREDUCTASES"/>
    <property type="match status" value="1"/>
</dbReference>
<protein>
    <submittedName>
        <fullName evidence="6">Gfo/Idh/MocA family protein</fullName>
    </submittedName>
</protein>
<dbReference type="PROSITE" id="PS51318">
    <property type="entry name" value="TAT"/>
    <property type="match status" value="1"/>
</dbReference>
<dbReference type="EMBL" id="JBHLYR010000047">
    <property type="protein sequence ID" value="MFB9993377.1"/>
    <property type="molecule type" value="Genomic_DNA"/>
</dbReference>
<dbReference type="Proteomes" id="UP001589733">
    <property type="component" value="Unassembled WGS sequence"/>
</dbReference>
<accession>A0ABV6B0V0</accession>
<dbReference type="InterPro" id="IPR006311">
    <property type="entry name" value="TAT_signal"/>
</dbReference>
<evidence type="ECO:0000256" key="3">
    <source>
        <dbReference type="SAM" id="MobiDB-lite"/>
    </source>
</evidence>
<feature type="domain" description="Gfo/Idh/MocA-like oxidoreductase N-terminal" evidence="4">
    <location>
        <begin position="73"/>
        <end position="196"/>
    </location>
</feature>
<feature type="region of interest" description="Disordered" evidence="3">
    <location>
        <begin position="51"/>
        <end position="70"/>
    </location>
</feature>
<evidence type="ECO:0000259" key="5">
    <source>
        <dbReference type="Pfam" id="PF22725"/>
    </source>
</evidence>
<dbReference type="Gene3D" id="3.30.360.10">
    <property type="entry name" value="Dihydrodipicolinate Reductase, domain 2"/>
    <property type="match status" value="1"/>
</dbReference>